<comment type="caution">
    <text evidence="7">The sequence shown here is derived from an EMBL/GenBank/DDBJ whole genome shotgun (WGS) entry which is preliminary data.</text>
</comment>
<dbReference type="Proteomes" id="UP000193560">
    <property type="component" value="Unassembled WGS sequence"/>
</dbReference>
<dbReference type="CDD" id="cd06849">
    <property type="entry name" value="lipoyl_domain"/>
    <property type="match status" value="1"/>
</dbReference>
<dbReference type="OrthoDB" id="537444at2759"/>
<evidence type="ECO:0000256" key="2">
    <source>
        <dbReference type="ARBA" id="ARBA00022823"/>
    </source>
</evidence>
<name>A0A1X2HKE5_9FUNG</name>
<evidence type="ECO:0000256" key="1">
    <source>
        <dbReference type="ARBA" id="ARBA00007317"/>
    </source>
</evidence>
<dbReference type="FunFam" id="2.40.50.100:FF:000010">
    <property type="entry name" value="Acetyltransferase component of pyruvate dehydrogenase complex"/>
    <property type="match status" value="1"/>
</dbReference>
<dbReference type="GO" id="GO:0006086">
    <property type="term" value="P:pyruvate decarboxylation to acetyl-CoA"/>
    <property type="evidence" value="ECO:0007669"/>
    <property type="project" value="InterPro"/>
</dbReference>
<comment type="similarity">
    <text evidence="1">Belongs to the 2-oxoacid dehydrogenase family.</text>
</comment>
<evidence type="ECO:0000256" key="4">
    <source>
        <dbReference type="SAM" id="MobiDB-lite"/>
    </source>
</evidence>
<feature type="domain" description="Lipoyl-binding" evidence="5">
    <location>
        <begin position="28"/>
        <end position="103"/>
    </location>
</feature>
<dbReference type="InterPro" id="IPR000089">
    <property type="entry name" value="Biotin_lipoyl"/>
</dbReference>
<organism evidence="7 8">
    <name type="scientific">Absidia repens</name>
    <dbReference type="NCBI Taxonomy" id="90262"/>
    <lineage>
        <taxon>Eukaryota</taxon>
        <taxon>Fungi</taxon>
        <taxon>Fungi incertae sedis</taxon>
        <taxon>Mucoromycota</taxon>
        <taxon>Mucoromycotina</taxon>
        <taxon>Mucoromycetes</taxon>
        <taxon>Mucorales</taxon>
        <taxon>Cunninghamellaceae</taxon>
        <taxon>Absidia</taxon>
    </lineage>
</organism>
<dbReference type="InterPro" id="IPR004167">
    <property type="entry name" value="PSBD"/>
</dbReference>
<dbReference type="Pfam" id="PF00364">
    <property type="entry name" value="Biotin_lipoyl"/>
    <property type="match status" value="1"/>
</dbReference>
<dbReference type="PROSITE" id="PS00189">
    <property type="entry name" value="LIPOYL"/>
    <property type="match status" value="1"/>
</dbReference>
<dbReference type="InterPro" id="IPR003016">
    <property type="entry name" value="2-oxoA_DH_lipoyl-BS"/>
</dbReference>
<proteinExistence type="inferred from homology"/>
<evidence type="ECO:0000259" key="5">
    <source>
        <dbReference type="PROSITE" id="PS50968"/>
    </source>
</evidence>
<dbReference type="GO" id="GO:0045254">
    <property type="term" value="C:pyruvate dehydrogenase complex"/>
    <property type="evidence" value="ECO:0007669"/>
    <property type="project" value="InterPro"/>
</dbReference>
<dbReference type="STRING" id="90262.A0A1X2HKE5"/>
<evidence type="ECO:0000313" key="8">
    <source>
        <dbReference type="Proteomes" id="UP000193560"/>
    </source>
</evidence>
<sequence length="439" mass="47260">MHRVSNLLASSKIRLTAGLHTTATRSAITRFNLPAMSPTMTEGTIHKWQKKEGEAFSAGDVLLEMETDKAQIDVEAPEDGILAKIVLGDGQKGAVNSLIALLAEEGDDISNVQVPEDQQDGGNTTTPASAKEQQVENKVTPPTPVAPLAHHDLDTSMLKKPLSPAVFSLVMRHHIKDLGAIEASGPGGRILKGDVLAHLGLIAPQPAPKPKHSAAPPRDQIEIAKPASEAKETKAKKEETPVLPNYIERQISMDALINLNEQSGTRANINDLISKAAGRALQEVNDGKIYSSGNSEKGIVSQARFSGFSPSAYKGGVFKVFHLAEPTYDFITDSYVGSKPYTLNVNGMQCMSKTKAKKETMVDIIDYLGGQSSSTAARTVSLNGSRSGRLSSDSLKQQGYYVNMKLEGGAPGKLMSDQKARLFLDRLEYYVRNPSELVV</sequence>
<dbReference type="InterPro" id="IPR045257">
    <property type="entry name" value="E2/Pdx1"/>
</dbReference>
<dbReference type="PANTHER" id="PTHR23151:SF82">
    <property type="entry name" value="PYRUVATE DEHYDROGENASE COMPLEX PROTEIN X COMPONENT, MITOCHONDRIAL"/>
    <property type="match status" value="1"/>
</dbReference>
<evidence type="ECO:0008006" key="9">
    <source>
        <dbReference type="Google" id="ProtNLM"/>
    </source>
</evidence>
<evidence type="ECO:0000313" key="7">
    <source>
        <dbReference type="EMBL" id="ORY99733.1"/>
    </source>
</evidence>
<keyword evidence="3" id="KW-0809">Transit peptide</keyword>
<keyword evidence="2" id="KW-0450">Lipoyl</keyword>
<evidence type="ECO:0000256" key="3">
    <source>
        <dbReference type="ARBA" id="ARBA00022946"/>
    </source>
</evidence>
<dbReference type="PANTHER" id="PTHR23151">
    <property type="entry name" value="DIHYDROLIPOAMIDE ACETYL/SUCCINYL-TRANSFERASE-RELATED"/>
    <property type="match status" value="1"/>
</dbReference>
<gene>
    <name evidence="7" type="ORF">BCR42DRAFT_430072</name>
</gene>
<dbReference type="SUPFAM" id="SSF47005">
    <property type="entry name" value="Peripheral subunit-binding domain of 2-oxo acid dehydrogenase complex"/>
    <property type="match status" value="1"/>
</dbReference>
<dbReference type="PROSITE" id="PS50968">
    <property type="entry name" value="BIOTINYL_LIPOYL"/>
    <property type="match status" value="1"/>
</dbReference>
<reference evidence="7 8" key="1">
    <citation type="submission" date="2016-07" db="EMBL/GenBank/DDBJ databases">
        <title>Pervasive Adenine N6-methylation of Active Genes in Fungi.</title>
        <authorList>
            <consortium name="DOE Joint Genome Institute"/>
            <person name="Mondo S.J."/>
            <person name="Dannebaum R.O."/>
            <person name="Kuo R.C."/>
            <person name="Labutti K."/>
            <person name="Haridas S."/>
            <person name="Kuo A."/>
            <person name="Salamov A."/>
            <person name="Ahrendt S.R."/>
            <person name="Lipzen A."/>
            <person name="Sullivan W."/>
            <person name="Andreopoulos W.B."/>
            <person name="Clum A."/>
            <person name="Lindquist E."/>
            <person name="Daum C."/>
            <person name="Ramamoorthy G.K."/>
            <person name="Gryganskyi A."/>
            <person name="Culley D."/>
            <person name="Magnuson J.K."/>
            <person name="James T.Y."/>
            <person name="O'Malley M.A."/>
            <person name="Stajich J.E."/>
            <person name="Spatafora J.W."/>
            <person name="Visel A."/>
            <person name="Grigoriev I.V."/>
        </authorList>
    </citation>
    <scope>NUCLEOTIDE SEQUENCE [LARGE SCALE GENOMIC DNA]</scope>
    <source>
        <strain evidence="7 8">NRRL 1336</strain>
    </source>
</reference>
<feature type="region of interest" description="Disordered" evidence="4">
    <location>
        <begin position="112"/>
        <end position="144"/>
    </location>
</feature>
<feature type="domain" description="Peripheral subunit-binding (PSBD)" evidence="6">
    <location>
        <begin position="161"/>
        <end position="199"/>
    </location>
</feature>
<dbReference type="InterPro" id="IPR011053">
    <property type="entry name" value="Single_hybrid_motif"/>
</dbReference>
<dbReference type="AlphaFoldDB" id="A0A1X2HKE5"/>
<dbReference type="InterPro" id="IPR036625">
    <property type="entry name" value="E3-bd_dom_sf"/>
</dbReference>
<dbReference type="Gene3D" id="2.40.50.100">
    <property type="match status" value="1"/>
</dbReference>
<feature type="compositionally biased region" description="Polar residues" evidence="4">
    <location>
        <begin position="120"/>
        <end position="132"/>
    </location>
</feature>
<protein>
    <recommendedName>
        <fullName evidence="9">Single hybrid motif-containing protein</fullName>
    </recommendedName>
</protein>
<dbReference type="GO" id="GO:0004742">
    <property type="term" value="F:dihydrolipoyllysine-residue acetyltransferase activity"/>
    <property type="evidence" value="ECO:0007669"/>
    <property type="project" value="TreeGrafter"/>
</dbReference>
<dbReference type="Gene3D" id="4.10.320.10">
    <property type="entry name" value="E3-binding domain"/>
    <property type="match status" value="1"/>
</dbReference>
<dbReference type="PROSITE" id="PS51826">
    <property type="entry name" value="PSBD"/>
    <property type="match status" value="1"/>
</dbReference>
<keyword evidence="8" id="KW-1185">Reference proteome</keyword>
<dbReference type="Pfam" id="PF02817">
    <property type="entry name" value="E3_binding"/>
    <property type="match status" value="1"/>
</dbReference>
<dbReference type="EMBL" id="MCGE01000059">
    <property type="protein sequence ID" value="ORY99733.1"/>
    <property type="molecule type" value="Genomic_DNA"/>
</dbReference>
<accession>A0A1X2HKE5</accession>
<evidence type="ECO:0000259" key="6">
    <source>
        <dbReference type="PROSITE" id="PS51826"/>
    </source>
</evidence>
<dbReference type="SUPFAM" id="SSF51230">
    <property type="entry name" value="Single hybrid motif"/>
    <property type="match status" value="1"/>
</dbReference>